<dbReference type="InterPro" id="IPR057428">
    <property type="entry name" value="EFHB_EF-hand_C"/>
</dbReference>
<dbReference type="AlphaFoldDB" id="A0A3R7P863"/>
<gene>
    <name evidence="2" type="ORF">Tco025E_06024</name>
</gene>
<dbReference type="RefSeq" id="XP_029227103.1">
    <property type="nucleotide sequence ID" value="XM_029372913.1"/>
</dbReference>
<organism evidence="2 3">
    <name type="scientific">Trypanosoma conorhini</name>
    <dbReference type="NCBI Taxonomy" id="83891"/>
    <lineage>
        <taxon>Eukaryota</taxon>
        <taxon>Discoba</taxon>
        <taxon>Euglenozoa</taxon>
        <taxon>Kinetoplastea</taxon>
        <taxon>Metakinetoplastina</taxon>
        <taxon>Trypanosomatida</taxon>
        <taxon>Trypanosomatidae</taxon>
        <taxon>Trypanosoma</taxon>
    </lineage>
</organism>
<reference evidence="2 3" key="1">
    <citation type="journal article" date="2018" name="BMC Genomics">
        <title>Genomic comparison of Trypanosoma conorhini and Trypanosoma rangeli to Trypanosoma cruzi strains of high and low virulence.</title>
        <authorList>
            <person name="Bradwell K.R."/>
            <person name="Koparde V.N."/>
            <person name="Matveyev A.V."/>
            <person name="Serrano M.G."/>
            <person name="Alves J.M."/>
            <person name="Parikh H."/>
            <person name="Huang B."/>
            <person name="Lee V."/>
            <person name="Espinosa-Alvarez O."/>
            <person name="Ortiz P.A."/>
            <person name="Costa-Martins A.G."/>
            <person name="Teixeira M.M."/>
            <person name="Buck G.A."/>
        </authorList>
    </citation>
    <scope>NUCLEOTIDE SEQUENCE [LARGE SCALE GENOMIC DNA]</scope>
    <source>
        <strain evidence="2 3">025E</strain>
    </source>
</reference>
<dbReference type="Proteomes" id="UP000284403">
    <property type="component" value="Unassembled WGS sequence"/>
</dbReference>
<dbReference type="GeneID" id="40319635"/>
<accession>A0A3R7P863</accession>
<proteinExistence type="predicted"/>
<keyword evidence="2" id="KW-0966">Cell projection</keyword>
<evidence type="ECO:0000313" key="3">
    <source>
        <dbReference type="Proteomes" id="UP000284403"/>
    </source>
</evidence>
<dbReference type="OrthoDB" id="2096280at2759"/>
<keyword evidence="2" id="KW-0969">Cilium</keyword>
<protein>
    <submittedName>
        <fullName evidence="2">Flagella associated protein</fullName>
    </submittedName>
</protein>
<sequence length="414" mass="45065">MTTPSCSVYDNTLGGTRPRRHIAPQIRTAGLVVGRDCGTVAQLTSNYYTSGCVTPDLVKSYRRGGEVGRTYRHYGIARDPPVDESIRHGVKNSAGDSALLCLQPDTNRLSALMNEQLERMYLSSIRRPLGHAPAPPFEVPVPRDGFGVRSDPSESVKRVMYGGKDVEVLHPAGERKDRGYDWEGAGIDPTQHRFGKIFAKEGMTSADVMCENRPVSKVFPKLVDDYQTAVKVELGKPRSYGFDNSAFEATAEQRAVRRSRRGDGDAARALLSSWAQHPATLKALEERASTRAAASKAGSIEDATTTGGGDGECRSRFACTFGGKQPGRSVALTALDDEARVPHLLYPSHYVQLGVASEYFAGGRPLEDIRRLCKKLDFGLSDKQIDEVFASIAQDGLCGVEQFKNKAVAMGYLA</sequence>
<evidence type="ECO:0000259" key="1">
    <source>
        <dbReference type="Pfam" id="PF25325"/>
    </source>
</evidence>
<feature type="domain" description="EFHB C-terminal EF-hand" evidence="1">
    <location>
        <begin position="343"/>
        <end position="407"/>
    </location>
</feature>
<evidence type="ECO:0000313" key="2">
    <source>
        <dbReference type="EMBL" id="RNF14291.1"/>
    </source>
</evidence>
<dbReference type="EMBL" id="MKKU01000370">
    <property type="protein sequence ID" value="RNF14291.1"/>
    <property type="molecule type" value="Genomic_DNA"/>
</dbReference>
<keyword evidence="3" id="KW-1185">Reference proteome</keyword>
<name>A0A3R7P863_9TRYP</name>
<keyword evidence="2" id="KW-0282">Flagellum</keyword>
<dbReference type="Pfam" id="PF25325">
    <property type="entry name" value="EF-hand_EFHB_C"/>
    <property type="match status" value="1"/>
</dbReference>
<comment type="caution">
    <text evidence="2">The sequence shown here is derived from an EMBL/GenBank/DDBJ whole genome shotgun (WGS) entry which is preliminary data.</text>
</comment>